<comment type="subcellular location">
    <subcellularLocation>
        <location evidence="1">Cell membrane</location>
        <topology evidence="1">Multi-pass membrane protein</topology>
    </subcellularLocation>
</comment>
<keyword evidence="7" id="KW-0479">Metal-binding</keyword>
<feature type="transmembrane region" description="Helical" evidence="8">
    <location>
        <begin position="187"/>
        <end position="209"/>
    </location>
</feature>
<accession>A0A4V2QEG5</accession>
<feature type="transmembrane region" description="Helical" evidence="8">
    <location>
        <begin position="12"/>
        <end position="35"/>
    </location>
</feature>
<dbReference type="GO" id="GO:0005886">
    <property type="term" value="C:plasma membrane"/>
    <property type="evidence" value="ECO:0007669"/>
    <property type="project" value="UniProtKB-SubCell"/>
</dbReference>
<dbReference type="RefSeq" id="WP_132216237.1">
    <property type="nucleotide sequence ID" value="NZ_OX156936.1"/>
</dbReference>
<dbReference type="EMBL" id="SLUP01000002">
    <property type="protein sequence ID" value="TCL67977.1"/>
    <property type="molecule type" value="Genomic_DNA"/>
</dbReference>
<dbReference type="InterPro" id="IPR005744">
    <property type="entry name" value="Hy-lIII"/>
</dbReference>
<organism evidence="9 10">
    <name type="scientific">Mariniflexile fucanivorans</name>
    <dbReference type="NCBI Taxonomy" id="264023"/>
    <lineage>
        <taxon>Bacteria</taxon>
        <taxon>Pseudomonadati</taxon>
        <taxon>Bacteroidota</taxon>
        <taxon>Flavobacteriia</taxon>
        <taxon>Flavobacteriales</taxon>
        <taxon>Flavobacteriaceae</taxon>
        <taxon>Mariniflexile</taxon>
    </lineage>
</organism>
<evidence type="ECO:0000256" key="7">
    <source>
        <dbReference type="PIRSR" id="PIRSR604254-1"/>
    </source>
</evidence>
<evidence type="ECO:0000256" key="8">
    <source>
        <dbReference type="SAM" id="Phobius"/>
    </source>
</evidence>
<feature type="binding site" evidence="7">
    <location>
        <position position="191"/>
    </location>
    <ligand>
        <name>Zn(2+)</name>
        <dbReference type="ChEBI" id="CHEBI:29105"/>
    </ligand>
</feature>
<dbReference type="PANTHER" id="PTHR20855">
    <property type="entry name" value="ADIPOR/PROGESTIN RECEPTOR-RELATED"/>
    <property type="match status" value="1"/>
</dbReference>
<evidence type="ECO:0000313" key="9">
    <source>
        <dbReference type="EMBL" id="TCL67977.1"/>
    </source>
</evidence>
<proteinExistence type="inferred from homology"/>
<evidence type="ECO:0000256" key="3">
    <source>
        <dbReference type="ARBA" id="ARBA00022475"/>
    </source>
</evidence>
<keyword evidence="7" id="KW-0862">Zinc</keyword>
<protein>
    <submittedName>
        <fullName evidence="9">Hemolysin III</fullName>
    </submittedName>
</protein>
<feature type="binding site" evidence="7">
    <location>
        <position position="187"/>
    </location>
    <ligand>
        <name>Zn(2+)</name>
        <dbReference type="ChEBI" id="CHEBI:29105"/>
    </ligand>
</feature>
<feature type="transmembrane region" description="Helical" evidence="8">
    <location>
        <begin position="161"/>
        <end position="180"/>
    </location>
</feature>
<evidence type="ECO:0000256" key="6">
    <source>
        <dbReference type="ARBA" id="ARBA00023136"/>
    </source>
</evidence>
<feature type="binding site" evidence="7">
    <location>
        <position position="65"/>
    </location>
    <ligand>
        <name>Zn(2+)</name>
        <dbReference type="ChEBI" id="CHEBI:29105"/>
    </ligand>
</feature>
<dbReference type="AlphaFoldDB" id="A0A4V2QEG5"/>
<dbReference type="OrthoDB" id="9813689at2"/>
<dbReference type="Proteomes" id="UP000295455">
    <property type="component" value="Unassembled WGS sequence"/>
</dbReference>
<evidence type="ECO:0000313" key="10">
    <source>
        <dbReference type="Proteomes" id="UP000295455"/>
    </source>
</evidence>
<comment type="caution">
    <text evidence="9">The sequence shown here is derived from an EMBL/GenBank/DDBJ whole genome shotgun (WGS) entry which is preliminary data.</text>
</comment>
<keyword evidence="6 8" id="KW-0472">Membrane</keyword>
<keyword evidence="10" id="KW-1185">Reference proteome</keyword>
<feature type="transmembrane region" description="Helical" evidence="8">
    <location>
        <begin position="104"/>
        <end position="125"/>
    </location>
</feature>
<keyword evidence="3" id="KW-1003">Cell membrane</keyword>
<feature type="transmembrane region" description="Helical" evidence="8">
    <location>
        <begin position="132"/>
        <end position="149"/>
    </location>
</feature>
<feature type="transmembrane region" description="Helical" evidence="8">
    <location>
        <begin position="78"/>
        <end position="98"/>
    </location>
</feature>
<feature type="transmembrane region" description="Helical" evidence="8">
    <location>
        <begin position="47"/>
        <end position="66"/>
    </location>
</feature>
<evidence type="ECO:0000256" key="1">
    <source>
        <dbReference type="ARBA" id="ARBA00004651"/>
    </source>
</evidence>
<dbReference type="InterPro" id="IPR004254">
    <property type="entry name" value="AdipoR/HlyIII-related"/>
</dbReference>
<gene>
    <name evidence="9" type="ORF">EV196_102540</name>
</gene>
<dbReference type="NCBIfam" id="TIGR01065">
    <property type="entry name" value="hlyIII"/>
    <property type="match status" value="1"/>
</dbReference>
<dbReference type="PANTHER" id="PTHR20855:SF3">
    <property type="entry name" value="LD03007P"/>
    <property type="match status" value="1"/>
</dbReference>
<dbReference type="Pfam" id="PF03006">
    <property type="entry name" value="HlyIII"/>
    <property type="match status" value="1"/>
</dbReference>
<evidence type="ECO:0000256" key="4">
    <source>
        <dbReference type="ARBA" id="ARBA00022692"/>
    </source>
</evidence>
<evidence type="ECO:0000256" key="5">
    <source>
        <dbReference type="ARBA" id="ARBA00022989"/>
    </source>
</evidence>
<keyword evidence="4 8" id="KW-0812">Transmembrane</keyword>
<keyword evidence="5 8" id="KW-1133">Transmembrane helix</keyword>
<dbReference type="GO" id="GO:0140911">
    <property type="term" value="F:pore-forming activity"/>
    <property type="evidence" value="ECO:0007669"/>
    <property type="project" value="InterPro"/>
</dbReference>
<comment type="similarity">
    <text evidence="2">Belongs to the UPF0073 (Hly-III) family.</text>
</comment>
<sequence>MSVYKQTPLQERLNAISHAIGAIFGVLGLTSLIIFDSNKTNWSLFSVIVYGISIIVLFTASTLYHYVKDDVKKHYFRIIDHISIYFLIAGTYTPVLLITLHESLGWTLFYVVWGIAFFGVILKLFFTGRFEIFSTLLYLVMGWLIVFDFTNLSKLMDSNGVLLLFFGGLAYTVGILFYAIKKIPYNHVIWHLFVLAGAIFHFFMIFFYVI</sequence>
<dbReference type="GO" id="GO:0046872">
    <property type="term" value="F:metal ion binding"/>
    <property type="evidence" value="ECO:0007669"/>
    <property type="project" value="UniProtKB-KW"/>
</dbReference>
<evidence type="ECO:0000256" key="2">
    <source>
        <dbReference type="ARBA" id="ARBA00008488"/>
    </source>
</evidence>
<name>A0A4V2QEG5_9FLAO</name>
<reference evidence="9 10" key="1">
    <citation type="submission" date="2019-03" db="EMBL/GenBank/DDBJ databases">
        <title>Genomic Encyclopedia of Type Strains, Phase IV (KMG-IV): sequencing the most valuable type-strain genomes for metagenomic binning, comparative biology and taxonomic classification.</title>
        <authorList>
            <person name="Goeker M."/>
        </authorList>
    </citation>
    <scope>NUCLEOTIDE SEQUENCE [LARGE SCALE GENOMIC DNA]</scope>
    <source>
        <strain evidence="9 10">DSM 18792</strain>
    </source>
</reference>